<sequence length="266" mass="31172">MKWLLLPLSVILILATIEATFQYYYHLLPRWDIVFFSELTDARRIIFNTRVVTANLILMAAVSIDYFFWQRFVLQLEFARVKSRLKMQEHSQLLSGHFISSLLDMAEDNRSISTADTLIFFRYIYTMLAQRKTLVALEEEWKHVKLLMQIASHRRFEVHGENLLSKRMWNRSVPALTLMTWLENAIKYSPDNLMQPIYLEWMLLEGKLQLMIRNSVSTAVSPGTGKGMALVKQLYGEFLPNDAAIVYENQNEHEFTVILTLTHNYA</sequence>
<keyword evidence="1" id="KW-0812">Transmembrane</keyword>
<evidence type="ECO:0000313" key="3">
    <source>
        <dbReference type="Proteomes" id="UP000618319"/>
    </source>
</evidence>
<keyword evidence="1" id="KW-0472">Membrane</keyword>
<dbReference type="InterPro" id="IPR036890">
    <property type="entry name" value="HATPase_C_sf"/>
</dbReference>
<evidence type="ECO:0000313" key="2">
    <source>
        <dbReference type="EMBL" id="MBE8719784.1"/>
    </source>
</evidence>
<evidence type="ECO:0000256" key="1">
    <source>
        <dbReference type="SAM" id="Phobius"/>
    </source>
</evidence>
<gene>
    <name evidence="2" type="ORF">C4F40_03455</name>
</gene>
<dbReference type="EMBL" id="PSKQ01000017">
    <property type="protein sequence ID" value="MBE8719784.1"/>
    <property type="molecule type" value="Genomic_DNA"/>
</dbReference>
<name>A0ABR9T4F8_9SPHI</name>
<keyword evidence="1" id="KW-1133">Transmembrane helix</keyword>
<dbReference type="Proteomes" id="UP000618319">
    <property type="component" value="Unassembled WGS sequence"/>
</dbReference>
<dbReference type="SUPFAM" id="SSF55874">
    <property type="entry name" value="ATPase domain of HSP90 chaperone/DNA topoisomerase II/histidine kinase"/>
    <property type="match status" value="1"/>
</dbReference>
<proteinExistence type="predicted"/>
<accession>A0ABR9T4F8</accession>
<feature type="transmembrane region" description="Helical" evidence="1">
    <location>
        <begin position="45"/>
        <end position="68"/>
    </location>
</feature>
<keyword evidence="3" id="KW-1185">Reference proteome</keyword>
<reference evidence="2 3" key="1">
    <citation type="submission" date="2018-02" db="EMBL/GenBank/DDBJ databases">
        <title>Sphingobacterium KA21.</title>
        <authorList>
            <person name="Vasarhelyi B.M."/>
            <person name="Deshmukh S."/>
            <person name="Balint B."/>
            <person name="Kukolya J."/>
        </authorList>
    </citation>
    <scope>NUCLEOTIDE SEQUENCE [LARGE SCALE GENOMIC DNA]</scope>
    <source>
        <strain evidence="2 3">Ka21</strain>
    </source>
</reference>
<organism evidence="2 3">
    <name type="scientific">Sphingobacterium pedocola</name>
    <dbReference type="NCBI Taxonomy" id="2082722"/>
    <lineage>
        <taxon>Bacteria</taxon>
        <taxon>Pseudomonadati</taxon>
        <taxon>Bacteroidota</taxon>
        <taxon>Sphingobacteriia</taxon>
        <taxon>Sphingobacteriales</taxon>
        <taxon>Sphingobacteriaceae</taxon>
        <taxon>Sphingobacterium</taxon>
    </lineage>
</organism>
<protein>
    <recommendedName>
        <fullName evidence="4">Signal transduction histidine kinase internal region domain-containing protein</fullName>
    </recommendedName>
</protein>
<evidence type="ECO:0008006" key="4">
    <source>
        <dbReference type="Google" id="ProtNLM"/>
    </source>
</evidence>
<comment type="caution">
    <text evidence="2">The sequence shown here is derived from an EMBL/GenBank/DDBJ whole genome shotgun (WGS) entry which is preliminary data.</text>
</comment>